<organism evidence="2 3">
    <name type="scientific">Sphaeroforma arctica JP610</name>
    <dbReference type="NCBI Taxonomy" id="667725"/>
    <lineage>
        <taxon>Eukaryota</taxon>
        <taxon>Ichthyosporea</taxon>
        <taxon>Ichthyophonida</taxon>
        <taxon>Sphaeroforma</taxon>
    </lineage>
</organism>
<dbReference type="EMBL" id="KQ244795">
    <property type="protein sequence ID" value="KNC74075.1"/>
    <property type="molecule type" value="Genomic_DNA"/>
</dbReference>
<keyword evidence="3" id="KW-1185">Reference proteome</keyword>
<proteinExistence type="predicted"/>
<feature type="non-terminal residue" evidence="2">
    <location>
        <position position="80"/>
    </location>
</feature>
<feature type="signal peptide" evidence="1">
    <location>
        <begin position="1"/>
        <end position="30"/>
    </location>
</feature>
<protein>
    <submittedName>
        <fullName evidence="2">Uncharacterized protein</fullName>
    </submittedName>
</protein>
<gene>
    <name evidence="2" type="ORF">SARC_13369</name>
</gene>
<name>A0A0L0FBF8_9EUKA</name>
<dbReference type="RefSeq" id="XP_014147977.1">
    <property type="nucleotide sequence ID" value="XM_014292502.1"/>
</dbReference>
<dbReference type="Proteomes" id="UP000054560">
    <property type="component" value="Unassembled WGS sequence"/>
</dbReference>
<dbReference type="GeneID" id="25913873"/>
<feature type="chain" id="PRO_5005538580" evidence="1">
    <location>
        <begin position="31"/>
        <end position="80"/>
    </location>
</feature>
<reference evidence="2 3" key="1">
    <citation type="submission" date="2011-02" db="EMBL/GenBank/DDBJ databases">
        <title>The Genome Sequence of Sphaeroforma arctica JP610.</title>
        <authorList>
            <consortium name="The Broad Institute Genome Sequencing Platform"/>
            <person name="Russ C."/>
            <person name="Cuomo C."/>
            <person name="Young S.K."/>
            <person name="Zeng Q."/>
            <person name="Gargeya S."/>
            <person name="Alvarado L."/>
            <person name="Berlin A."/>
            <person name="Chapman S.B."/>
            <person name="Chen Z."/>
            <person name="Freedman E."/>
            <person name="Gellesch M."/>
            <person name="Goldberg J."/>
            <person name="Griggs A."/>
            <person name="Gujja S."/>
            <person name="Heilman E."/>
            <person name="Heiman D."/>
            <person name="Howarth C."/>
            <person name="Mehta T."/>
            <person name="Neiman D."/>
            <person name="Pearson M."/>
            <person name="Roberts A."/>
            <person name="Saif S."/>
            <person name="Shea T."/>
            <person name="Shenoy N."/>
            <person name="Sisk P."/>
            <person name="Stolte C."/>
            <person name="Sykes S."/>
            <person name="White J."/>
            <person name="Yandava C."/>
            <person name="Burger G."/>
            <person name="Gray M.W."/>
            <person name="Holland P.W.H."/>
            <person name="King N."/>
            <person name="Lang F.B.F."/>
            <person name="Roger A.J."/>
            <person name="Ruiz-Trillo I."/>
            <person name="Haas B."/>
            <person name="Nusbaum C."/>
            <person name="Birren B."/>
        </authorList>
    </citation>
    <scope>NUCLEOTIDE SEQUENCE [LARGE SCALE GENOMIC DNA]</scope>
    <source>
        <strain evidence="2 3">JP610</strain>
    </source>
</reference>
<evidence type="ECO:0000313" key="3">
    <source>
        <dbReference type="Proteomes" id="UP000054560"/>
    </source>
</evidence>
<keyword evidence="1" id="KW-0732">Signal</keyword>
<feature type="non-terminal residue" evidence="2">
    <location>
        <position position="1"/>
    </location>
</feature>
<evidence type="ECO:0000256" key="1">
    <source>
        <dbReference type="SAM" id="SignalP"/>
    </source>
</evidence>
<accession>A0A0L0FBF8</accession>
<dbReference type="AlphaFoldDB" id="A0A0L0FBF8"/>
<evidence type="ECO:0000313" key="2">
    <source>
        <dbReference type="EMBL" id="KNC74075.1"/>
    </source>
</evidence>
<sequence>VQKTANQVLVHNLLAVILTYCTEILPVNEARDTIDVTKQTALVQSDALESARRRALHTPMYEKRSAHDNEMADFAFGAGD</sequence>